<name>A0ABP8V6V7_9GAMM</name>
<sequence length="402" mass="46453">MSARDRVITLINTLHTNRELIADLYLNQETSVFDPSLSLKTIQKLQQHKLIWNLDDEDRIHLSSTLSKLIDNAFQFDRVMLSGATAVPLYDEICTSMTHYRVAKTESDRGELKRRIRENCIHFIQTLQEDISWFSRYIERGYGMIDSFEIRLSLNKRVIEKAEKLKDLLENIDMGTLQKQSGGDIVLRPLFYRYLPQARTSGLKELRNIVANLRHLMTRILEEKEISSLVLAFVNYYEQHPDFVPEEPFSLFSERQWHLSSPGMTPAFPPIHDDECLEDLTSLLAQLHLNPKEQSKTEDTADRAMTDNRSHEVVEVVPDVFYQAAAAMLSVVEEDGVVLMASNVYEQMQFQEEYELWLFALSNYLFGLPETQRARISVDYTEIEDAVFTGNSIVTDIKVCAV</sequence>
<gene>
    <name evidence="1" type="ORF">GCM10023116_32480</name>
</gene>
<organism evidence="1 2">
    <name type="scientific">Kistimonas scapharcae</name>
    <dbReference type="NCBI Taxonomy" id="1036133"/>
    <lineage>
        <taxon>Bacteria</taxon>
        <taxon>Pseudomonadati</taxon>
        <taxon>Pseudomonadota</taxon>
        <taxon>Gammaproteobacteria</taxon>
        <taxon>Oceanospirillales</taxon>
        <taxon>Endozoicomonadaceae</taxon>
        <taxon>Kistimonas</taxon>
    </lineage>
</organism>
<comment type="caution">
    <text evidence="1">The sequence shown here is derived from an EMBL/GenBank/DDBJ whole genome shotgun (WGS) entry which is preliminary data.</text>
</comment>
<evidence type="ECO:0000313" key="1">
    <source>
        <dbReference type="EMBL" id="GAA4650965.1"/>
    </source>
</evidence>
<keyword evidence="2" id="KW-1185">Reference proteome</keyword>
<dbReference type="Proteomes" id="UP001500604">
    <property type="component" value="Unassembled WGS sequence"/>
</dbReference>
<protein>
    <submittedName>
        <fullName evidence="1">Uncharacterized protein</fullName>
    </submittedName>
</protein>
<evidence type="ECO:0000313" key="2">
    <source>
        <dbReference type="Proteomes" id="UP001500604"/>
    </source>
</evidence>
<dbReference type="RefSeq" id="WP_345197250.1">
    <property type="nucleotide sequence ID" value="NZ_BAABFL010000430.1"/>
</dbReference>
<reference evidence="2" key="1">
    <citation type="journal article" date="2019" name="Int. J. Syst. Evol. Microbiol.">
        <title>The Global Catalogue of Microorganisms (GCM) 10K type strain sequencing project: providing services to taxonomists for standard genome sequencing and annotation.</title>
        <authorList>
            <consortium name="The Broad Institute Genomics Platform"/>
            <consortium name="The Broad Institute Genome Sequencing Center for Infectious Disease"/>
            <person name="Wu L."/>
            <person name="Ma J."/>
        </authorList>
    </citation>
    <scope>NUCLEOTIDE SEQUENCE [LARGE SCALE GENOMIC DNA]</scope>
    <source>
        <strain evidence="2">JCM 17805</strain>
    </source>
</reference>
<proteinExistence type="predicted"/>
<accession>A0ABP8V6V7</accession>
<dbReference type="EMBL" id="BAABFL010000430">
    <property type="protein sequence ID" value="GAA4650965.1"/>
    <property type="molecule type" value="Genomic_DNA"/>
</dbReference>